<dbReference type="GO" id="GO:0051015">
    <property type="term" value="F:actin filament binding"/>
    <property type="evidence" value="ECO:0007669"/>
    <property type="project" value="TreeGrafter"/>
</dbReference>
<evidence type="ECO:0000313" key="1">
    <source>
        <dbReference type="EMBL" id="VBB31696.1"/>
    </source>
</evidence>
<dbReference type="EMBL" id="UPTC01001343">
    <property type="protein sequence ID" value="VBB31696.1"/>
    <property type="molecule type" value="Genomic_DNA"/>
</dbReference>
<gene>
    <name evidence="1" type="ORF">NAV_LOCUS6487</name>
</gene>
<keyword evidence="2" id="KW-1185">Reference proteome</keyword>
<dbReference type="Proteomes" id="UP000276991">
    <property type="component" value="Unassembled WGS sequence"/>
</dbReference>
<name>A0A498SNY3_ACAVI</name>
<organism evidence="1 2">
    <name type="scientific">Acanthocheilonema viteae</name>
    <name type="common">Filarial nematode worm</name>
    <name type="synonym">Dipetalonema viteae</name>
    <dbReference type="NCBI Taxonomy" id="6277"/>
    <lineage>
        <taxon>Eukaryota</taxon>
        <taxon>Metazoa</taxon>
        <taxon>Ecdysozoa</taxon>
        <taxon>Nematoda</taxon>
        <taxon>Chromadorea</taxon>
        <taxon>Rhabditida</taxon>
        <taxon>Spirurina</taxon>
        <taxon>Spiruromorpha</taxon>
        <taxon>Filarioidea</taxon>
        <taxon>Onchocercidae</taxon>
        <taxon>Acanthocheilonema</taxon>
    </lineage>
</organism>
<dbReference type="GO" id="GO:0030027">
    <property type="term" value="C:lamellipodium"/>
    <property type="evidence" value="ECO:0007669"/>
    <property type="project" value="TreeGrafter"/>
</dbReference>
<dbReference type="InterPro" id="IPR029982">
    <property type="entry name" value="Kptn"/>
</dbReference>
<protein>
    <submittedName>
        <fullName evidence="1">Uncharacterized protein</fullName>
    </submittedName>
</protein>
<dbReference type="OrthoDB" id="10267127at2759"/>
<dbReference type="GO" id="GO:0034198">
    <property type="term" value="P:cellular response to amino acid starvation"/>
    <property type="evidence" value="ECO:0007669"/>
    <property type="project" value="TreeGrafter"/>
</dbReference>
<reference evidence="1 2" key="1">
    <citation type="submission" date="2018-08" db="EMBL/GenBank/DDBJ databases">
        <authorList>
            <person name="Laetsch R D."/>
            <person name="Stevens L."/>
            <person name="Kumar S."/>
            <person name="Blaxter L. M."/>
        </authorList>
    </citation>
    <scope>NUCLEOTIDE SEQUENCE [LARGE SCALE GENOMIC DNA]</scope>
</reference>
<dbReference type="STRING" id="6277.A0A498SNY3"/>
<dbReference type="GO" id="GO:0015629">
    <property type="term" value="C:actin cytoskeleton"/>
    <property type="evidence" value="ECO:0007669"/>
    <property type="project" value="InterPro"/>
</dbReference>
<accession>A0A498SNY3</accession>
<dbReference type="InterPro" id="IPR028039">
    <property type="entry name" value="CCDC32"/>
</dbReference>
<dbReference type="PANTHER" id="PTHR15435:SF2">
    <property type="entry name" value="KICSTOR COMPLEX PROTEIN KAPTIN"/>
    <property type="match status" value="1"/>
</dbReference>
<proteinExistence type="predicted"/>
<dbReference type="GO" id="GO:0007015">
    <property type="term" value="P:actin filament organization"/>
    <property type="evidence" value="ECO:0007669"/>
    <property type="project" value="InterPro"/>
</dbReference>
<sequence length="522" mass="58683">MDEPSKFEGMTKTEVDENYIKTLGISSNHGGLASSKTFSSPWINFSQVYSYLNYLIVKLFAETKLRKLRRDETQLNSKDILDNLKNYREDKLFRLLTTSDRCFEDNFIDQPLVASYLRRKLAPQTVAIYRGELTALLEADQVALQNLKHVLKAFASQCKLSNNYFGESIQNQVLIFLFVGTENFSDHSVICVTLSGKVHWTDNTEPADLVVLFNESLDNNENLEIVASDCAKQSGSDDIAILVTCWVLFDQFWAPKRYFAALFRATANYKFVLKYKLELDNVPSYTRITAEAVVANNRHCWLIFTASRAARLFVVQPVSLSVEEIDSVGDIYPELDLGDLPGSAIRSNCLQTPTYRWSVLGFDTGYVIVTALSMQTNFIEDRSKLKFSGAISVLLILQHVGREDKISVLVSSTLGPAAVWMLSLSPDKSHFEWKRIMVLEDTRGRDAIVCSASGDQLIAIGAYNGVVLLYKRTDLLSDDHHTAPCSIIEMHVSVISMIFLKDDVLAVLTTSGLHIIECHQSD</sequence>
<dbReference type="Pfam" id="PF14989">
    <property type="entry name" value="CCDC32"/>
    <property type="match status" value="1"/>
</dbReference>
<dbReference type="AlphaFoldDB" id="A0A498SNY3"/>
<dbReference type="GO" id="GO:1904262">
    <property type="term" value="P:negative regulation of TORC1 signaling"/>
    <property type="evidence" value="ECO:0007669"/>
    <property type="project" value="TreeGrafter"/>
</dbReference>
<dbReference type="PANTHER" id="PTHR15435">
    <property type="entry name" value="KICSTOR COMPLEX PROTEIN KAPTIN"/>
    <property type="match status" value="1"/>
</dbReference>
<evidence type="ECO:0000313" key="2">
    <source>
        <dbReference type="Proteomes" id="UP000276991"/>
    </source>
</evidence>